<feature type="region of interest" description="Disordered" evidence="1">
    <location>
        <begin position="36"/>
        <end position="56"/>
    </location>
</feature>
<dbReference type="HOGENOM" id="CLU_1615302_0_0_2"/>
<dbReference type="Proteomes" id="UP000005233">
    <property type="component" value="Chromosome"/>
</dbReference>
<proteinExistence type="predicted"/>
<protein>
    <submittedName>
        <fullName evidence="2">Uncharacterized protein</fullName>
    </submittedName>
</protein>
<dbReference type="GeneID" id="11972021"/>
<dbReference type="RefSeq" id="WP_014406446.1">
    <property type="nucleotide sequence ID" value="NC_017034.1"/>
</dbReference>
<sequence length="164" mass="18205">MFEKLMKLFKNEKGAKKPPIKSDFLRLRGDVAKKPTVVSSDMKGPPAAMPLPDASQAQAVVSKPVEDIKPLMQLPPDIDPSQVVIVRRDAKKAEGERFKYVDKPLKPLGDESIKAEVIKYEDKRGGEVIKYKAKPVASSANSDDREKAGAQVFKYTPTRVEIKN</sequence>
<name>H8IAW0_METCZ</name>
<dbReference type="OrthoDB" id="381704at2157"/>
<evidence type="ECO:0000313" key="2">
    <source>
        <dbReference type="EMBL" id="AFD00615.1"/>
    </source>
</evidence>
<dbReference type="KEGG" id="mez:Mtc_1874"/>
<gene>
    <name evidence="2" type="ordered locus">Mtc_1874</name>
</gene>
<dbReference type="STRING" id="1041930.Mtc_1874"/>
<evidence type="ECO:0000313" key="3">
    <source>
        <dbReference type="Proteomes" id="UP000005233"/>
    </source>
</evidence>
<dbReference type="eggNOG" id="arCOG13216">
    <property type="taxonomic scope" value="Archaea"/>
</dbReference>
<dbReference type="AlphaFoldDB" id="H8IAW0"/>
<evidence type="ECO:0000256" key="1">
    <source>
        <dbReference type="SAM" id="MobiDB-lite"/>
    </source>
</evidence>
<keyword evidence="3" id="KW-1185">Reference proteome</keyword>
<reference evidence="2 3" key="1">
    <citation type="journal article" date="2012" name="J. Bacteriol.">
        <title>Complete genome sequence of a thermophilic methanogen, Methanocella conradii HZ254, isolated from Chinese rice field soil.</title>
        <authorList>
            <person name="Lu Z."/>
            <person name="Lu Y."/>
        </authorList>
    </citation>
    <scope>NUCLEOTIDE SEQUENCE [LARGE SCALE GENOMIC DNA]</scope>
    <source>
        <strain evidence="3">DSM 24694 / JCM 17849 / CGMCC 1.5162 / HZ254</strain>
    </source>
</reference>
<dbReference type="EMBL" id="CP003243">
    <property type="protein sequence ID" value="AFD00615.1"/>
    <property type="molecule type" value="Genomic_DNA"/>
</dbReference>
<accession>H8IAW0</accession>
<organism evidence="2 3">
    <name type="scientific">Methanocella conradii (strain DSM 24694 / JCM 17849 / CGMCC 1.5162 / HZ254)</name>
    <dbReference type="NCBI Taxonomy" id="1041930"/>
    <lineage>
        <taxon>Archaea</taxon>
        <taxon>Methanobacteriati</taxon>
        <taxon>Methanobacteriota</taxon>
        <taxon>Stenosarchaea group</taxon>
        <taxon>Methanomicrobia</taxon>
        <taxon>Methanocellales</taxon>
        <taxon>Methanocellaceae</taxon>
        <taxon>Methanocella</taxon>
    </lineage>
</organism>